<feature type="region of interest" description="Disordered" evidence="8">
    <location>
        <begin position="1356"/>
        <end position="1541"/>
    </location>
</feature>
<dbReference type="InterPro" id="IPR057568">
    <property type="entry name" value="CortBP2_NAV1-like_AAA_lid"/>
</dbReference>
<feature type="compositionally biased region" description="Low complexity" evidence="8">
    <location>
        <begin position="315"/>
        <end position="359"/>
    </location>
</feature>
<gene>
    <name evidence="11" type="primary">LOC120052059</name>
</gene>
<feature type="compositionally biased region" description="Low complexity" evidence="8">
    <location>
        <begin position="224"/>
        <end position="238"/>
    </location>
</feature>
<dbReference type="CDD" id="cd21285">
    <property type="entry name" value="CH_NAV2"/>
    <property type="match status" value="1"/>
</dbReference>
<feature type="compositionally biased region" description="Low complexity" evidence="8">
    <location>
        <begin position="814"/>
        <end position="830"/>
    </location>
</feature>
<feature type="compositionally biased region" description="Low complexity" evidence="8">
    <location>
        <begin position="1560"/>
        <end position="1578"/>
    </location>
</feature>
<dbReference type="SMART" id="SM00033">
    <property type="entry name" value="CH"/>
    <property type="match status" value="1"/>
</dbReference>
<feature type="compositionally biased region" description="Low complexity" evidence="8">
    <location>
        <begin position="967"/>
        <end position="992"/>
    </location>
</feature>
<evidence type="ECO:0000256" key="3">
    <source>
        <dbReference type="ARBA" id="ARBA00023054"/>
    </source>
</evidence>
<sequence length="2476" mass="264172">MPAILLASKMKSGLPKPKPVHSALPIPQVPSRPLTLPLPLPVPLKSSYRHIPTVGPQGGLGAPKTKSAPATDGGIDTQIYTDWANHYLAKSGHKRLIKDLQTDVTDGVLLAEIIQVVANEKIEDINGCPKTHAQMIENIDACLSFLVAKGVNIQGLSAEEICNGNLKAILGLFFSLSRYKQQQAHRQYSQPHLKSQPQSPHPPLSQQTSAPAQLSSHPAPPTHETPAPTAQAAQKTAQVEMQSRLPGPSARVSTAGSDITPRGSVGAAGNRRSQGFTDKTKPAAHLHKEPSEGMTSQTPVMTEHAPSSPVTISTSANSVSTPAPVPPSSSSSSSAIPHPNSSSKPWRSKSVSSKHSSSSAMLSVKQEKDTSSKACSSTEPPPKVIQQKSMLEKLKLFNSKGGFKSSSSSNQGAQADSGAHARQLGAGEVERAEAGSNTGSLEEAEGNTRPGVNGTGNGTTHGGASAHVPTSATTTSSPKIALRGIAQRTFSRAMTAKKSSVKGLEKEKEKEKKEKEKEKERGKEKEKEKERERGKEAGKHIATEGMELRGEEPKEEATTSVAMETEPSSNKRTSKIGSFIPKGSKVAKKESSVPAHSGIPKPGGKTSGVGGKVPSAGGKEGGERPRSMRLGGGLVLQRGHLDRDRDRDSRHSSSTSSLASTEGKASQQGHSAAPVVDGGSGGATQSTACNTVSVQLPQPQQHHSHPNTATVAPFMYRSQTDVDGIMATEAGSGGRGGENIPFKASQPSIEDLSAEDPETRRLRTVKNIADLRQNLEETMSSLRGTQITHSTLETTFDSNVTTEISGGSGGGSGRSILSLTSSRPSLSSWRMGQSSPRLQAGDAPSTGNGYGGRASGGGQGGRYLYPGPLRRQLAGRGGALSMDLGGRGEDIDLEGIAMEVTGYMSDGDVLSKNAARPDDVTSGYMTDGGLSLYTRRLNRLPEGMAAVRETIQRNASTGQGDADSWDDSSSVSSGISDTIDTDDINTSSSISSYANTPAAQRKALNGQSVTDAEKHSASTNPSAAWSGDEVRRLDGVSESGVSRMDQGSKWTRRNPSDLSDEVVSQRKTPSMTHTGSWRKGMSAQVGVTNPRTKATGTSGSTAIKTHSTGKTDDVKVSEKGRLSPRSDGLHSSPSDAGRSSDDEAKKHAPSSTSTAASARTTFGFKKQSSGMVTMVTASGATITSGSATLGKMPKSGTRSLAGGVKVGGQDVGSGLGHHDDGYLSMSTRSTLQYRSLPRPSRSGAAARNGNRSSTSSIEATVLSVTTHSKSRDVGNTGKMNGSGTGVSLANQTDREKGVSEGVDNLRGGASNVPLTGRQQVASPTLRRLFGGKPSKQAPVTTAENMKNSTVISNPHATHAALDSPGGVGVESEGGGPLYGGRNLSTGHSTLGSEQSASSPSSVYSSTGPSNSLTWGTTMSTGSSAQSREGTLGGHSGHGGGAGSLGYPSVSSMHTSSESIDMSVSSAGHGGRDSREDTLSALGRTSSIKTGMSESPLSSPSASPKFNRNTLPRKQERGPHSDRNTLPKKGLRYAPSAQLRGHEEAARDWLRFHSQGGLQDSTSNSPFSPGSSLTSPSGTRFNFGQLAGSPTTAAQINLASLRNNSLTNQDITFDPCGDTRLRNSCVSLDEKTRTMSRSGSFREGFEEVHGSSLSLVSSTSSIYSTTEEKSQSEIRKLRRELDASQEKVSALTTQLSANAHLVAAFEQSLGNMTIRLKSLTMTAEHKDWELNELRKNIELLKKQNNVAQAAINGVINTPEFTCKQDRTAPSPDLRMRRQHSSDSVSSIASATSHSSVGSNMDSDAKNKKKNKKNWVYELRSSFKQAFSKKKSPKSASSHSDIEEMTDSSLPSSPKLPHNGSTTSSHMLRNSQSNSLLSDCLDGEAETVMQLRSELREKEMKLTDIRLEALSSAHQLDQLREAMNHMQGEMEKLKAENDRLKLESTGSSRAPSQASISSSPPHHTHTPTPGPGLCQHSINLTESTSLDMLLDDTVGDGVMRKEGRHVKIVVSLDEDHAQEARARHFLIGCIGVSGKTKWDILDGVVRRLFKEYITHVDPVSQLGLTCDSVEGYYIGDVHRHSNTSAAHTPELLPCGYLVGDSDTINIRLKGVSSESVDCLVFDTLIPKPMLQRYVSLLREHRRVILSGPSGTGKTHLANRLARHLLLLEGQPLTPHSVVTFNVDHKSSKELRQYLSGLAEQCSSERPEAESPLVVILDNLHHVSSLGEIFNGVFNCKYQCCPYIIGTMSQATSSAPNLQLHHNFRWVLCANHLEPVKGFLGRYLRRKLIETEIGSRKRTLELVQIIDWIPRVWHHLNRFLEAHSSSDVTIGPRLFLSCPMDVAGSRVWFTDLWNYSIIPYMLEAIREGLQLYGRRSAWEDPACWVIDSYPWSATPTAPADWPPLLQLRPEDVGFDGYSAPREGIRKEPPQSDCDADPLMNMLMRLKEAATSPSPQRYDSDSNSNSRQHDILDSTLESTL</sequence>
<dbReference type="FunFam" id="3.40.50.300:FF:000316">
    <property type="entry name" value="Putative neuron navigator 3"/>
    <property type="match status" value="1"/>
</dbReference>
<proteinExistence type="inferred from homology"/>
<dbReference type="SMART" id="SM00382">
    <property type="entry name" value="AAA"/>
    <property type="match status" value="1"/>
</dbReference>
<protein>
    <recommendedName>
        <fullName evidence="6">Neuron navigator 3</fullName>
    </recommendedName>
</protein>
<keyword evidence="4" id="KW-0472">Membrane</keyword>
<feature type="region of interest" description="Disordered" evidence="8">
    <location>
        <begin position="1825"/>
        <end position="1872"/>
    </location>
</feature>
<feature type="compositionally biased region" description="Polar residues" evidence="8">
    <location>
        <begin position="1277"/>
        <end position="1291"/>
    </location>
</feature>
<dbReference type="Pfam" id="PF23092">
    <property type="entry name" value="Ubiquitin_6"/>
    <property type="match status" value="1"/>
</dbReference>
<keyword evidence="10" id="KW-1185">Reference proteome</keyword>
<feature type="compositionally biased region" description="Gly residues" evidence="8">
    <location>
        <begin position="1365"/>
        <end position="1378"/>
    </location>
</feature>
<dbReference type="InterPro" id="IPR039041">
    <property type="entry name" value="Nav/unc-53"/>
</dbReference>
<evidence type="ECO:0000313" key="11">
    <source>
        <dbReference type="RefSeq" id="XP_038854852.1"/>
    </source>
</evidence>
<dbReference type="RefSeq" id="XP_038854852.1">
    <property type="nucleotide sequence ID" value="XM_038998924.1"/>
</dbReference>
<dbReference type="PROSITE" id="PS50021">
    <property type="entry name" value="CH"/>
    <property type="match status" value="1"/>
</dbReference>
<feature type="compositionally biased region" description="Basic and acidic residues" evidence="8">
    <location>
        <begin position="1512"/>
        <end position="1524"/>
    </location>
</feature>
<feature type="region of interest" description="Disordered" evidence="8">
    <location>
        <begin position="731"/>
        <end position="754"/>
    </location>
</feature>
<feature type="region of interest" description="Disordered" evidence="8">
    <location>
        <begin position="1228"/>
        <end position="1315"/>
    </location>
</feature>
<name>A0A8U0R4A7_SALNM</name>
<dbReference type="Gene3D" id="1.10.418.10">
    <property type="entry name" value="Calponin-like domain"/>
    <property type="match status" value="1"/>
</dbReference>
<evidence type="ECO:0000256" key="8">
    <source>
        <dbReference type="SAM" id="MobiDB-lite"/>
    </source>
</evidence>
<dbReference type="GO" id="GO:0005640">
    <property type="term" value="C:nuclear outer membrane"/>
    <property type="evidence" value="ECO:0007669"/>
    <property type="project" value="UniProtKB-SubCell"/>
</dbReference>
<dbReference type="FunFam" id="1.10.418.10:FF:000018">
    <property type="entry name" value="Neuron navigator 2"/>
    <property type="match status" value="1"/>
</dbReference>
<dbReference type="PANTHER" id="PTHR12784:SF6">
    <property type="entry name" value="NEURON NAVIGATOR 2"/>
    <property type="match status" value="1"/>
</dbReference>
<feature type="compositionally biased region" description="Polar residues" evidence="8">
    <location>
        <begin position="558"/>
        <end position="571"/>
    </location>
</feature>
<feature type="region of interest" description="Disordered" evidence="8">
    <location>
        <begin position="1938"/>
        <end position="1973"/>
    </location>
</feature>
<dbReference type="CDD" id="cd00009">
    <property type="entry name" value="AAA"/>
    <property type="match status" value="1"/>
</dbReference>
<evidence type="ECO:0000256" key="6">
    <source>
        <dbReference type="ARBA" id="ARBA00067343"/>
    </source>
</evidence>
<dbReference type="SUPFAM" id="SSF52540">
    <property type="entry name" value="P-loop containing nucleoside triphosphate hydrolases"/>
    <property type="match status" value="2"/>
</dbReference>
<feature type="compositionally biased region" description="Basic and acidic residues" evidence="8">
    <location>
        <begin position="639"/>
        <end position="651"/>
    </location>
</feature>
<feature type="compositionally biased region" description="Polar residues" evidence="8">
    <location>
        <begin position="1382"/>
        <end position="1391"/>
    </location>
</feature>
<feature type="compositionally biased region" description="Polar residues" evidence="8">
    <location>
        <begin position="1085"/>
        <end position="1108"/>
    </location>
</feature>
<feature type="compositionally biased region" description="Gly residues" evidence="8">
    <location>
        <begin position="1430"/>
        <end position="1443"/>
    </location>
</feature>
<dbReference type="InterPro" id="IPR001715">
    <property type="entry name" value="CH_dom"/>
</dbReference>
<dbReference type="GO" id="GO:0022008">
    <property type="term" value="P:neurogenesis"/>
    <property type="evidence" value="ECO:0007669"/>
    <property type="project" value="InterPro"/>
</dbReference>
<feature type="region of interest" description="Disordered" evidence="8">
    <location>
        <begin position="1554"/>
        <end position="1585"/>
    </location>
</feature>
<keyword evidence="5" id="KW-0539">Nucleus</keyword>
<feature type="region of interest" description="Disordered" evidence="8">
    <location>
        <begin position="184"/>
        <end position="687"/>
    </location>
</feature>
<dbReference type="Pfam" id="PF00307">
    <property type="entry name" value="CH"/>
    <property type="match status" value="1"/>
</dbReference>
<feature type="domain" description="Calponin-homology (CH)" evidence="9">
    <location>
        <begin position="74"/>
        <end position="181"/>
    </location>
</feature>
<feature type="compositionally biased region" description="Polar residues" evidence="8">
    <location>
        <begin position="1857"/>
        <end position="1872"/>
    </location>
</feature>
<feature type="compositionally biased region" description="Low complexity" evidence="8">
    <location>
        <begin position="189"/>
        <end position="209"/>
    </location>
</feature>
<feature type="compositionally biased region" description="Low complexity" evidence="8">
    <location>
        <begin position="1780"/>
        <end position="1797"/>
    </location>
</feature>
<feature type="compositionally biased region" description="Basic and acidic residues" evidence="8">
    <location>
        <begin position="1109"/>
        <end position="1121"/>
    </location>
</feature>
<dbReference type="KEGG" id="snh:120052059"/>
<dbReference type="InterPro" id="IPR003593">
    <property type="entry name" value="AAA+_ATPase"/>
</dbReference>
<accession>A0A8U0R4A7</accession>
<feature type="compositionally biased region" description="Basic and acidic residues" evidence="8">
    <location>
        <begin position="278"/>
        <end position="291"/>
    </location>
</feature>
<reference evidence="11" key="1">
    <citation type="submission" date="2025-08" db="UniProtKB">
        <authorList>
            <consortium name="RefSeq"/>
        </authorList>
    </citation>
    <scope>IDENTIFICATION</scope>
    <source>
        <tissue evidence="11">White muscle</tissue>
    </source>
</reference>
<feature type="coiled-coil region" evidence="7">
    <location>
        <begin position="1722"/>
        <end position="1749"/>
    </location>
</feature>
<dbReference type="GeneID" id="120052059"/>
<dbReference type="Gene3D" id="3.40.50.300">
    <property type="entry name" value="P-loop containing nucleotide triphosphate hydrolases"/>
    <property type="match status" value="1"/>
</dbReference>
<feature type="region of interest" description="Disordered" evidence="8">
    <location>
        <begin position="2446"/>
        <end position="2476"/>
    </location>
</feature>
<keyword evidence="3 7" id="KW-0175">Coiled coil</keyword>
<dbReference type="InterPro" id="IPR027417">
    <property type="entry name" value="P-loop_NTPase"/>
</dbReference>
<evidence type="ECO:0000256" key="4">
    <source>
        <dbReference type="ARBA" id="ARBA00023136"/>
    </source>
</evidence>
<feature type="compositionally biased region" description="Polar residues" evidence="8">
    <location>
        <begin position="1482"/>
        <end position="1491"/>
    </location>
</feature>
<feature type="compositionally biased region" description="Polar residues" evidence="8">
    <location>
        <begin position="1448"/>
        <end position="1465"/>
    </location>
</feature>
<feature type="compositionally biased region" description="Low complexity" evidence="8">
    <location>
        <begin position="1392"/>
        <end position="1411"/>
    </location>
</feature>
<dbReference type="InterPro" id="IPR003959">
    <property type="entry name" value="ATPase_AAA_core"/>
</dbReference>
<feature type="compositionally biased region" description="Polar residues" evidence="8">
    <location>
        <begin position="1249"/>
        <end position="1267"/>
    </location>
</feature>
<dbReference type="SUPFAM" id="SSF47576">
    <property type="entry name" value="Calponin-homology domain, CH-domain"/>
    <property type="match status" value="1"/>
</dbReference>
<feature type="region of interest" description="Disordered" evidence="8">
    <location>
        <begin position="1761"/>
        <end position="1809"/>
    </location>
</feature>
<feature type="compositionally biased region" description="Low complexity" evidence="8">
    <location>
        <begin position="397"/>
        <end position="418"/>
    </location>
</feature>
<dbReference type="InterPro" id="IPR057126">
    <property type="entry name" value="NAV1-like_ubiquitin-like"/>
</dbReference>
<evidence type="ECO:0000256" key="2">
    <source>
        <dbReference type="ARBA" id="ARBA00006255"/>
    </source>
</evidence>
<comment type="similarity">
    <text evidence="2">Belongs to the Nav/unc-53 family.</text>
</comment>
<feature type="compositionally biased region" description="Polar residues" evidence="8">
    <location>
        <begin position="468"/>
        <end position="478"/>
    </location>
</feature>
<dbReference type="Pfam" id="PF00004">
    <property type="entry name" value="AAA"/>
    <property type="match status" value="1"/>
</dbReference>
<feature type="region of interest" description="Disordered" evidence="8">
    <location>
        <begin position="954"/>
        <end position="1159"/>
    </location>
</feature>
<dbReference type="GO" id="GO:0016887">
    <property type="term" value="F:ATP hydrolysis activity"/>
    <property type="evidence" value="ECO:0007669"/>
    <property type="project" value="InterPro"/>
</dbReference>
<evidence type="ECO:0000259" key="9">
    <source>
        <dbReference type="PROSITE" id="PS50021"/>
    </source>
</evidence>
<feature type="compositionally biased region" description="Low complexity" evidence="8">
    <location>
        <begin position="1149"/>
        <end position="1159"/>
    </location>
</feature>
<evidence type="ECO:0000256" key="1">
    <source>
        <dbReference type="ARBA" id="ARBA00004649"/>
    </source>
</evidence>
<comment type="subcellular location">
    <subcellularLocation>
        <location evidence="1">Nucleus outer membrane</location>
    </subcellularLocation>
</comment>
<feature type="region of interest" description="Disordered" evidence="8">
    <location>
        <begin position="801"/>
        <end position="865"/>
    </location>
</feature>
<evidence type="ECO:0000313" key="10">
    <source>
        <dbReference type="Proteomes" id="UP000808372"/>
    </source>
</evidence>
<feature type="compositionally biased region" description="Polar residues" evidence="8">
    <location>
        <begin position="2447"/>
        <end position="2462"/>
    </location>
</feature>
<dbReference type="Proteomes" id="UP000808372">
    <property type="component" value="Chromosome 1"/>
</dbReference>
<evidence type="ECO:0000256" key="7">
    <source>
        <dbReference type="SAM" id="Coils"/>
    </source>
</evidence>
<feature type="compositionally biased region" description="Low complexity" evidence="8">
    <location>
        <begin position="1492"/>
        <end position="1503"/>
    </location>
</feature>
<feature type="compositionally biased region" description="Polar residues" evidence="8">
    <location>
        <begin position="658"/>
        <end position="670"/>
    </location>
</feature>
<dbReference type="GO" id="GO:0005524">
    <property type="term" value="F:ATP binding"/>
    <property type="evidence" value="ECO:0007669"/>
    <property type="project" value="InterPro"/>
</dbReference>
<feature type="compositionally biased region" description="Basic and acidic residues" evidence="8">
    <location>
        <begin position="503"/>
        <end position="557"/>
    </location>
</feature>
<feature type="compositionally biased region" description="Polar residues" evidence="8">
    <location>
        <begin position="1412"/>
        <end position="1428"/>
    </location>
</feature>
<dbReference type="InterPro" id="IPR036872">
    <property type="entry name" value="CH_dom_sf"/>
</dbReference>
<feature type="coiled-coil region" evidence="7">
    <location>
        <begin position="1666"/>
        <end position="1693"/>
    </location>
</feature>
<feature type="compositionally biased region" description="Low complexity" evidence="8">
    <location>
        <begin position="1945"/>
        <end position="1959"/>
    </location>
</feature>
<feature type="compositionally biased region" description="Gly residues" evidence="8">
    <location>
        <begin position="848"/>
        <end position="861"/>
    </location>
</feature>
<feature type="compositionally biased region" description="Polar residues" evidence="8">
    <location>
        <begin position="1065"/>
        <end position="1075"/>
    </location>
</feature>
<evidence type="ECO:0000256" key="5">
    <source>
        <dbReference type="ARBA" id="ARBA00023242"/>
    </source>
</evidence>
<organism evidence="10 11">
    <name type="scientific">Salvelinus namaycush</name>
    <name type="common">Lake trout</name>
    <name type="synonym">Salmo namaycush</name>
    <dbReference type="NCBI Taxonomy" id="8040"/>
    <lineage>
        <taxon>Eukaryota</taxon>
        <taxon>Metazoa</taxon>
        <taxon>Chordata</taxon>
        <taxon>Craniata</taxon>
        <taxon>Vertebrata</taxon>
        <taxon>Euteleostomi</taxon>
        <taxon>Actinopterygii</taxon>
        <taxon>Neopterygii</taxon>
        <taxon>Teleostei</taxon>
        <taxon>Protacanthopterygii</taxon>
        <taxon>Salmoniformes</taxon>
        <taxon>Salmonidae</taxon>
        <taxon>Salmoninae</taxon>
        <taxon>Salvelinus</taxon>
    </lineage>
</organism>
<dbReference type="PANTHER" id="PTHR12784">
    <property type="entry name" value="STEERIN"/>
    <property type="match status" value="1"/>
</dbReference>
<dbReference type="Pfam" id="PF25408">
    <property type="entry name" value="AAA_lid_NAV1"/>
    <property type="match status" value="1"/>
</dbReference>